<proteinExistence type="predicted"/>
<dbReference type="RefSeq" id="WP_124542131.1">
    <property type="nucleotide sequence ID" value="NZ_QUSW01000005.1"/>
</dbReference>
<dbReference type="EMBL" id="QUSW01000005">
    <property type="protein sequence ID" value="RQP23377.1"/>
    <property type="molecule type" value="Genomic_DNA"/>
</dbReference>
<comment type="caution">
    <text evidence="1">The sequence shown here is derived from an EMBL/GenBank/DDBJ whole genome shotgun (WGS) entry which is preliminary data.</text>
</comment>
<reference evidence="1 2" key="2">
    <citation type="submission" date="2018-12" db="EMBL/GenBank/DDBJ databases">
        <title>Rhizobacter gummiphilus sp. nov., a rubber-degrading bacterium isolated from the soil of a botanical garden in Japan.</title>
        <authorList>
            <person name="Shunsuke S.S."/>
        </authorList>
    </citation>
    <scope>NUCLEOTIDE SEQUENCE [LARGE SCALE GENOMIC DNA]</scope>
    <source>
        <strain evidence="1 2">S-16</strain>
    </source>
</reference>
<reference evidence="1 2" key="1">
    <citation type="submission" date="2018-08" db="EMBL/GenBank/DDBJ databases">
        <authorList>
            <person name="Khan S.A."/>
            <person name="Jeon C.O."/>
            <person name="Chun B.H."/>
            <person name="Jeong S.E."/>
        </authorList>
    </citation>
    <scope>NUCLEOTIDE SEQUENCE [LARGE SCALE GENOMIC DNA]</scope>
    <source>
        <strain evidence="1 2">S-16</strain>
    </source>
</reference>
<dbReference type="Proteomes" id="UP000267464">
    <property type="component" value="Unassembled WGS sequence"/>
</dbReference>
<dbReference type="OrthoDB" id="282517at2"/>
<evidence type="ECO:0000313" key="2">
    <source>
        <dbReference type="Proteomes" id="UP000267464"/>
    </source>
</evidence>
<accession>A0A3N7HMH2</accession>
<evidence type="ECO:0000313" key="1">
    <source>
        <dbReference type="EMBL" id="RQP23377.1"/>
    </source>
</evidence>
<sequence length="132" mass="15303">MSDAEFILSFEEGRLPPEQFDHRAHLRAAFCYLSRHPFLEACVAMRDGLQRFAARIGKAGLYHETITVAFMSLMSERMQRHPQADWETFIARHSDLCERDLLSRYYRSETLASPLSRVSFLMGDACRKEVEA</sequence>
<dbReference type="AlphaFoldDB" id="A0A3N7HMH2"/>
<organism evidence="1 2">
    <name type="scientific">Piscinibacter terrae</name>
    <dbReference type="NCBI Taxonomy" id="2496871"/>
    <lineage>
        <taxon>Bacteria</taxon>
        <taxon>Pseudomonadati</taxon>
        <taxon>Pseudomonadota</taxon>
        <taxon>Betaproteobacteria</taxon>
        <taxon>Burkholderiales</taxon>
        <taxon>Sphaerotilaceae</taxon>
        <taxon>Piscinibacter</taxon>
    </lineage>
</organism>
<gene>
    <name evidence="1" type="ORF">DZC73_19995</name>
</gene>
<keyword evidence="2" id="KW-1185">Reference proteome</keyword>
<name>A0A3N7HMH2_9BURK</name>
<protein>
    <submittedName>
        <fullName evidence="1">Uncharacterized protein</fullName>
    </submittedName>
</protein>